<dbReference type="EMBL" id="JBHILM010000020">
    <property type="protein sequence ID" value="MFB5682818.1"/>
    <property type="molecule type" value="Genomic_DNA"/>
</dbReference>
<dbReference type="PROSITE" id="PS01040">
    <property type="entry name" value="SBP_BACTERIAL_5"/>
    <property type="match status" value="1"/>
</dbReference>
<dbReference type="SUPFAM" id="SSF53850">
    <property type="entry name" value="Periplasmic binding protein-like II"/>
    <property type="match status" value="1"/>
</dbReference>
<name>A0ABV5BAU3_9BACL</name>
<dbReference type="PANTHER" id="PTHR30290">
    <property type="entry name" value="PERIPLASMIC BINDING COMPONENT OF ABC TRANSPORTER"/>
    <property type="match status" value="1"/>
</dbReference>
<dbReference type="InterPro" id="IPR039424">
    <property type="entry name" value="SBP_5"/>
</dbReference>
<evidence type="ECO:0000259" key="4">
    <source>
        <dbReference type="Pfam" id="PF00496"/>
    </source>
</evidence>
<evidence type="ECO:0000313" key="6">
    <source>
        <dbReference type="Proteomes" id="UP001580407"/>
    </source>
</evidence>
<evidence type="ECO:0000256" key="3">
    <source>
        <dbReference type="ARBA" id="ARBA00022729"/>
    </source>
</evidence>
<dbReference type="Gene3D" id="3.40.190.10">
    <property type="entry name" value="Periplasmic binding protein-like II"/>
    <property type="match status" value="1"/>
</dbReference>
<comment type="subcellular location">
    <subcellularLocation>
        <location evidence="1">Cell membrane</location>
        <topology evidence="1">Lipid-anchor</topology>
    </subcellularLocation>
</comment>
<dbReference type="Pfam" id="PF00496">
    <property type="entry name" value="SBP_bac_5"/>
    <property type="match status" value="1"/>
</dbReference>
<accession>A0ABV5BAU3</accession>
<gene>
    <name evidence="5" type="ORF">ACE3NQ_18030</name>
</gene>
<dbReference type="InterPro" id="IPR000914">
    <property type="entry name" value="SBP_5_dom"/>
</dbReference>
<protein>
    <submittedName>
        <fullName evidence="5">ABC transporter substrate-binding protein</fullName>
    </submittedName>
</protein>
<organism evidence="5 6">
    <name type="scientific">Paenibacillus terreus</name>
    <dbReference type="NCBI Taxonomy" id="1387834"/>
    <lineage>
        <taxon>Bacteria</taxon>
        <taxon>Bacillati</taxon>
        <taxon>Bacillota</taxon>
        <taxon>Bacilli</taxon>
        <taxon>Bacillales</taxon>
        <taxon>Paenibacillaceae</taxon>
        <taxon>Paenibacillus</taxon>
    </lineage>
</organism>
<dbReference type="InterPro" id="IPR023765">
    <property type="entry name" value="SBP_5_CS"/>
</dbReference>
<dbReference type="PROSITE" id="PS51257">
    <property type="entry name" value="PROKAR_LIPOPROTEIN"/>
    <property type="match status" value="1"/>
</dbReference>
<reference evidence="5 6" key="1">
    <citation type="submission" date="2024-09" db="EMBL/GenBank/DDBJ databases">
        <authorList>
            <person name="Ruan L."/>
        </authorList>
    </citation>
    <scope>NUCLEOTIDE SEQUENCE [LARGE SCALE GENOMIC DNA]</scope>
    <source>
        <strain evidence="5 6">D33</strain>
    </source>
</reference>
<feature type="domain" description="Solute-binding protein family 5" evidence="4">
    <location>
        <begin position="86"/>
        <end position="437"/>
    </location>
</feature>
<dbReference type="InterPro" id="IPR030678">
    <property type="entry name" value="Peptide/Ni-bd"/>
</dbReference>
<keyword evidence="6" id="KW-1185">Reference proteome</keyword>
<dbReference type="Gene3D" id="3.90.76.10">
    <property type="entry name" value="Dipeptide-binding Protein, Domain 1"/>
    <property type="match status" value="1"/>
</dbReference>
<dbReference type="Gene3D" id="3.10.105.10">
    <property type="entry name" value="Dipeptide-binding Protein, Domain 3"/>
    <property type="match status" value="1"/>
</dbReference>
<sequence length="515" mass="57511">MQRLFKWPFAIIVFILVITGCGNGGSGSAADGASQSGGEKVLTIGNTIDNVTFDVHDHGNTQTESIHVNLFDYLVKKDASDPKKKIPGLAVSWQRTDDLTWRFNLRENVKFHNGDAFTSADVKFTLERAARDKSLIDYSSYNIIDHVEVIDDYTVDIVTKEPDPILLSRLSRISSGILPEKYFQEKGVEGFNAAPMGTGPYKFDKWIKDDRVELVKNTDYYGGDPKWDRVVFRTIPEATTRISELLTGSIDIAVIIPPGDIQRVKDSGKTYYTDLESARVQSLLVRQTPGTVTADPKVREAIELAIDKQTLVDSVLGGAGVPTQEAVGPGILGFNPDLSNTNLYDPERAKQLLTEAGYPNGVELTLSSPASTKEVAEAIAAYLTEANFKVNLEILEQTQYKQRDNSNTFKELALQGKGNSMFEAPLPLEIFRSDNAKGQTDYSNPEVDALLRQASVNLNDEEREKQYQKVQAILAEDRPRIFLYQNKFNYGVNHRIDFTPRPDEMFYAEDITLKE</sequence>
<keyword evidence="3" id="KW-0732">Signal</keyword>
<evidence type="ECO:0000256" key="2">
    <source>
        <dbReference type="ARBA" id="ARBA00005695"/>
    </source>
</evidence>
<dbReference type="CDD" id="cd08498">
    <property type="entry name" value="PBP2_NikA_DppA_OppA_like_2"/>
    <property type="match status" value="1"/>
</dbReference>
<dbReference type="PIRSF" id="PIRSF002741">
    <property type="entry name" value="MppA"/>
    <property type="match status" value="1"/>
</dbReference>
<comment type="caution">
    <text evidence="5">The sequence shown here is derived from an EMBL/GenBank/DDBJ whole genome shotgun (WGS) entry which is preliminary data.</text>
</comment>
<proteinExistence type="inferred from homology"/>
<dbReference type="Proteomes" id="UP001580407">
    <property type="component" value="Unassembled WGS sequence"/>
</dbReference>
<evidence type="ECO:0000256" key="1">
    <source>
        <dbReference type="ARBA" id="ARBA00004193"/>
    </source>
</evidence>
<evidence type="ECO:0000313" key="5">
    <source>
        <dbReference type="EMBL" id="MFB5682818.1"/>
    </source>
</evidence>
<comment type="similarity">
    <text evidence="2">Belongs to the bacterial solute-binding protein 5 family.</text>
</comment>
<dbReference type="RefSeq" id="WP_375526563.1">
    <property type="nucleotide sequence ID" value="NZ_JBHILM010000020.1"/>
</dbReference>